<dbReference type="InterPro" id="IPR010512">
    <property type="entry name" value="DUF1091"/>
</dbReference>
<name>A0A7R8V4H1_HERIL</name>
<dbReference type="AlphaFoldDB" id="A0A7R8V4H1"/>
<dbReference type="PANTHER" id="PTHR20898">
    <property type="entry name" value="DAEDALUS ON 3-RELATED-RELATED"/>
    <property type="match status" value="1"/>
</dbReference>
<dbReference type="SMART" id="SM00697">
    <property type="entry name" value="DM8"/>
    <property type="match status" value="1"/>
</dbReference>
<dbReference type="OrthoDB" id="7925769at2759"/>
<reference evidence="1 2" key="1">
    <citation type="submission" date="2020-11" db="EMBL/GenBank/DDBJ databases">
        <authorList>
            <person name="Wallbank WR R."/>
            <person name="Pardo Diaz C."/>
            <person name="Kozak K."/>
            <person name="Martin S."/>
            <person name="Jiggins C."/>
            <person name="Moest M."/>
            <person name="Warren A I."/>
            <person name="Generalovic N T."/>
            <person name="Byers J.R.P. K."/>
            <person name="Montejo-Kovacevich G."/>
            <person name="Yen C E."/>
        </authorList>
    </citation>
    <scope>NUCLEOTIDE SEQUENCE [LARGE SCALE GENOMIC DNA]</scope>
</reference>
<sequence>MLKVMFLLFCNEFIGYRTSMGHPRLYVNSVEFHSNPVMANGTTWLSDNRSINAIFNIGKDLKTMRVVFKVDLTRGRRKFYSANITRDYCDSMKFLKGNGMWQMIYHAFFQVTNFSLSCPIPKSTYYVRKMVFPDHLLPVYMPALNFVAETKCFFQPYPKVDELFLKYISRGEIIP</sequence>
<gene>
    <name evidence="1" type="ORF">HERILL_LOCUS13881</name>
</gene>
<dbReference type="PANTHER" id="PTHR20898:SF0">
    <property type="entry name" value="DAEDALUS ON 3-RELATED"/>
    <property type="match status" value="1"/>
</dbReference>
<proteinExistence type="predicted"/>
<accession>A0A7R8V4H1</accession>
<dbReference type="Pfam" id="PF06477">
    <property type="entry name" value="DUF1091"/>
    <property type="match status" value="1"/>
</dbReference>
<evidence type="ECO:0000313" key="2">
    <source>
        <dbReference type="Proteomes" id="UP000594454"/>
    </source>
</evidence>
<dbReference type="EMBL" id="LR899013">
    <property type="protein sequence ID" value="CAD7091465.1"/>
    <property type="molecule type" value="Genomic_DNA"/>
</dbReference>
<dbReference type="Proteomes" id="UP000594454">
    <property type="component" value="Chromosome 5"/>
</dbReference>
<keyword evidence="2" id="KW-1185">Reference proteome</keyword>
<dbReference type="InParanoid" id="A0A7R8V4H1"/>
<organism evidence="1 2">
    <name type="scientific">Hermetia illucens</name>
    <name type="common">Black soldier fly</name>
    <dbReference type="NCBI Taxonomy" id="343691"/>
    <lineage>
        <taxon>Eukaryota</taxon>
        <taxon>Metazoa</taxon>
        <taxon>Ecdysozoa</taxon>
        <taxon>Arthropoda</taxon>
        <taxon>Hexapoda</taxon>
        <taxon>Insecta</taxon>
        <taxon>Pterygota</taxon>
        <taxon>Neoptera</taxon>
        <taxon>Endopterygota</taxon>
        <taxon>Diptera</taxon>
        <taxon>Brachycera</taxon>
        <taxon>Stratiomyomorpha</taxon>
        <taxon>Stratiomyidae</taxon>
        <taxon>Hermetiinae</taxon>
        <taxon>Hermetia</taxon>
    </lineage>
</organism>
<protein>
    <submittedName>
        <fullName evidence="1">Uncharacterized protein</fullName>
    </submittedName>
</protein>
<evidence type="ECO:0000313" key="1">
    <source>
        <dbReference type="EMBL" id="CAD7091465.1"/>
    </source>
</evidence>